<dbReference type="SUPFAM" id="SSF46785">
    <property type="entry name" value="Winged helix' DNA-binding domain"/>
    <property type="match status" value="1"/>
</dbReference>
<dbReference type="PANTHER" id="PTHR43537:SF41">
    <property type="entry name" value="TRANSCRIPTIONAL REGULATORY PROTEIN"/>
    <property type="match status" value="1"/>
</dbReference>
<dbReference type="RefSeq" id="WP_003934008.1">
    <property type="nucleotide sequence ID" value="NZ_JH814709.1"/>
</dbReference>
<dbReference type="InterPro" id="IPR000524">
    <property type="entry name" value="Tscrpt_reg_HTH_GntR"/>
</dbReference>
<dbReference type="Gene3D" id="1.10.10.10">
    <property type="entry name" value="Winged helix-like DNA-binding domain superfamily/Winged helix DNA-binding domain"/>
    <property type="match status" value="1"/>
</dbReference>
<name>K0UC40_MYCVA</name>
<feature type="compositionally biased region" description="Basic residues" evidence="4">
    <location>
        <begin position="1"/>
        <end position="11"/>
    </location>
</feature>
<dbReference type="CDD" id="cd07377">
    <property type="entry name" value="WHTH_GntR"/>
    <property type="match status" value="1"/>
</dbReference>
<dbReference type="PROSITE" id="PS50949">
    <property type="entry name" value="HTH_GNTR"/>
    <property type="match status" value="1"/>
</dbReference>
<dbReference type="InterPro" id="IPR011711">
    <property type="entry name" value="GntR_C"/>
</dbReference>
<dbReference type="Pfam" id="PF07729">
    <property type="entry name" value="FCD"/>
    <property type="match status" value="1"/>
</dbReference>
<dbReference type="InterPro" id="IPR036388">
    <property type="entry name" value="WH-like_DNA-bd_sf"/>
</dbReference>
<dbReference type="SMART" id="SM00895">
    <property type="entry name" value="FCD"/>
    <property type="match status" value="1"/>
</dbReference>
<evidence type="ECO:0000313" key="7">
    <source>
        <dbReference type="Proteomes" id="UP000006072"/>
    </source>
</evidence>
<dbReference type="InterPro" id="IPR036390">
    <property type="entry name" value="WH_DNA-bd_sf"/>
</dbReference>
<gene>
    <name evidence="6" type="ORF">MVAC_28828</name>
</gene>
<dbReference type="PATRIC" id="fig|1194972.3.peg.5713"/>
<dbReference type="Gene3D" id="1.20.120.530">
    <property type="entry name" value="GntR ligand-binding domain-like"/>
    <property type="match status" value="1"/>
</dbReference>
<keyword evidence="7" id="KW-1185">Reference proteome</keyword>
<dbReference type="SMART" id="SM00345">
    <property type="entry name" value="HTH_GNTR"/>
    <property type="match status" value="1"/>
</dbReference>
<evidence type="ECO:0000256" key="4">
    <source>
        <dbReference type="SAM" id="MobiDB-lite"/>
    </source>
</evidence>
<dbReference type="HOGENOM" id="CLU_017584_5_4_11"/>
<feature type="domain" description="HTH gntR-type" evidence="5">
    <location>
        <begin position="40"/>
        <end position="107"/>
    </location>
</feature>
<dbReference type="PANTHER" id="PTHR43537">
    <property type="entry name" value="TRANSCRIPTIONAL REGULATOR, GNTR FAMILY"/>
    <property type="match status" value="1"/>
</dbReference>
<feature type="region of interest" description="Disordered" evidence="4">
    <location>
        <begin position="1"/>
        <end position="38"/>
    </location>
</feature>
<protein>
    <submittedName>
        <fullName evidence="6">GntR family transcriptional regulator</fullName>
    </submittedName>
</protein>
<keyword evidence="3" id="KW-0804">Transcription</keyword>
<dbReference type="SUPFAM" id="SSF48008">
    <property type="entry name" value="GntR ligand-binding domain-like"/>
    <property type="match status" value="1"/>
</dbReference>
<evidence type="ECO:0000256" key="1">
    <source>
        <dbReference type="ARBA" id="ARBA00023015"/>
    </source>
</evidence>
<dbReference type="GO" id="GO:0003677">
    <property type="term" value="F:DNA binding"/>
    <property type="evidence" value="ECO:0007669"/>
    <property type="project" value="UniProtKB-KW"/>
</dbReference>
<keyword evidence="2" id="KW-0238">DNA-binding</keyword>
<evidence type="ECO:0000256" key="2">
    <source>
        <dbReference type="ARBA" id="ARBA00023125"/>
    </source>
</evidence>
<dbReference type="Pfam" id="PF00392">
    <property type="entry name" value="GntR"/>
    <property type="match status" value="1"/>
</dbReference>
<comment type="caution">
    <text evidence="6">The sequence shown here is derived from an EMBL/GenBank/DDBJ whole genome shotgun (WGS) entry which is preliminary data.</text>
</comment>
<dbReference type="Proteomes" id="UP000006072">
    <property type="component" value="Unassembled WGS sequence"/>
</dbReference>
<dbReference type="GO" id="GO:0003700">
    <property type="term" value="F:DNA-binding transcription factor activity"/>
    <property type="evidence" value="ECO:0007669"/>
    <property type="project" value="InterPro"/>
</dbReference>
<dbReference type="EMBL" id="ALQA01000118">
    <property type="protein sequence ID" value="EJZ04441.1"/>
    <property type="molecule type" value="Genomic_DNA"/>
</dbReference>
<organism evidence="6 7">
    <name type="scientific">Mycolicibacterium vaccae ATCC 25954</name>
    <dbReference type="NCBI Taxonomy" id="1194972"/>
    <lineage>
        <taxon>Bacteria</taxon>
        <taxon>Bacillati</taxon>
        <taxon>Actinomycetota</taxon>
        <taxon>Actinomycetes</taxon>
        <taxon>Mycobacteriales</taxon>
        <taxon>Mycobacteriaceae</taxon>
        <taxon>Mycolicibacterium</taxon>
    </lineage>
</organism>
<accession>K0UC40</accession>
<dbReference type="AlphaFoldDB" id="K0UC40"/>
<proteinExistence type="predicted"/>
<feature type="compositionally biased region" description="Basic and acidic residues" evidence="4">
    <location>
        <begin position="27"/>
        <end position="38"/>
    </location>
</feature>
<dbReference type="eggNOG" id="COG1802">
    <property type="taxonomic scope" value="Bacteria"/>
</dbReference>
<evidence type="ECO:0000259" key="5">
    <source>
        <dbReference type="PROSITE" id="PS50949"/>
    </source>
</evidence>
<sequence>MSPRTATKRSGPRNTNEGDASTAPAADADRGRRSDFVRPKTAQQAVVEALRHDITTGKLAPGSWIVQEAVAEQFGMSRIPIREALKTLEAEEYITYVPHSGYRVTKLSLADLLEVFTLRAILEEALIRDAMPAVTDQIVDDMRSCNADMDKALADGDLISVGVFNRQFHFLTFHASGMARTKRIVTQLWNTADAYRPMYSPLLDMPKVCHEHVAMIEAMAARDVERMVALNNEHRAHAIEPIHRIFEAERDSPA</sequence>
<keyword evidence="1" id="KW-0805">Transcription regulation</keyword>
<evidence type="ECO:0000256" key="3">
    <source>
        <dbReference type="ARBA" id="ARBA00023163"/>
    </source>
</evidence>
<dbReference type="InterPro" id="IPR008920">
    <property type="entry name" value="TF_FadR/GntR_C"/>
</dbReference>
<evidence type="ECO:0000313" key="6">
    <source>
        <dbReference type="EMBL" id="EJZ04441.1"/>
    </source>
</evidence>
<reference evidence="6 7" key="1">
    <citation type="journal article" date="2012" name="J. Bacteriol.">
        <title>Complete Genome Sequence of Mycobacterium vaccae Type Strain ATCC 25954.</title>
        <authorList>
            <person name="Ho Y.S."/>
            <person name="Adroub S.A."/>
            <person name="Abadi M."/>
            <person name="Al Alwan B."/>
            <person name="Alkhateeb R."/>
            <person name="Gao G."/>
            <person name="Ragab A."/>
            <person name="Ali S."/>
            <person name="van Soolingen D."/>
            <person name="Bitter W."/>
            <person name="Pain A."/>
            <person name="Abdallah A.M."/>
        </authorList>
    </citation>
    <scope>NUCLEOTIDE SEQUENCE [LARGE SCALE GENOMIC DNA]</scope>
    <source>
        <strain evidence="6 7">ATCC 25954</strain>
    </source>
</reference>